<name>A0A0F9SB79_9ZZZZ</name>
<organism evidence="1">
    <name type="scientific">marine sediment metagenome</name>
    <dbReference type="NCBI Taxonomy" id="412755"/>
    <lineage>
        <taxon>unclassified sequences</taxon>
        <taxon>metagenomes</taxon>
        <taxon>ecological metagenomes</taxon>
    </lineage>
</organism>
<protein>
    <submittedName>
        <fullName evidence="1">Uncharacterized protein</fullName>
    </submittedName>
</protein>
<proteinExistence type="predicted"/>
<comment type="caution">
    <text evidence="1">The sequence shown here is derived from an EMBL/GenBank/DDBJ whole genome shotgun (WGS) entry which is preliminary data.</text>
</comment>
<reference evidence="1" key="1">
    <citation type="journal article" date="2015" name="Nature">
        <title>Complex archaea that bridge the gap between prokaryotes and eukaryotes.</title>
        <authorList>
            <person name="Spang A."/>
            <person name="Saw J.H."/>
            <person name="Jorgensen S.L."/>
            <person name="Zaremba-Niedzwiedzka K."/>
            <person name="Martijn J."/>
            <person name="Lind A.E."/>
            <person name="van Eijk R."/>
            <person name="Schleper C."/>
            <person name="Guy L."/>
            <person name="Ettema T.J."/>
        </authorList>
    </citation>
    <scope>NUCLEOTIDE SEQUENCE</scope>
</reference>
<gene>
    <name evidence="1" type="ORF">LCGC14_0541410</name>
</gene>
<dbReference type="EMBL" id="LAZR01000724">
    <property type="protein sequence ID" value="KKN59527.1"/>
    <property type="molecule type" value="Genomic_DNA"/>
</dbReference>
<sequence length="60" mass="7000">MEREKLIRVLKSLLENDDSVPAADNYRCTELDWFSQGVKDNVVMHIANEVFGEEEARKLF</sequence>
<dbReference type="AlphaFoldDB" id="A0A0F9SB79"/>
<accession>A0A0F9SB79</accession>
<evidence type="ECO:0000313" key="1">
    <source>
        <dbReference type="EMBL" id="KKN59527.1"/>
    </source>
</evidence>